<name>A0AA37QDK6_9FIRM</name>
<proteinExistence type="predicted"/>
<feature type="transmembrane region" description="Helical" evidence="1">
    <location>
        <begin position="76"/>
        <end position="97"/>
    </location>
</feature>
<dbReference type="Proteomes" id="UP001145109">
    <property type="component" value="Unassembled WGS sequence"/>
</dbReference>
<accession>A0AA37QDK6</accession>
<evidence type="ECO:0000313" key="3">
    <source>
        <dbReference type="Proteomes" id="UP001145109"/>
    </source>
</evidence>
<keyword evidence="1" id="KW-0472">Membrane</keyword>
<keyword evidence="1" id="KW-1133">Transmembrane helix</keyword>
<protein>
    <submittedName>
        <fullName evidence="2">Uncharacterized protein</fullName>
    </submittedName>
</protein>
<sequence length="138" mass="16628">MRHAHIPYQKVTDMHLWQLCHLAMVVPIADAYYESDDPEKVEKEWKIMRKTAERLKRNFNFLRKQKGKLSPWKMNIFRFLPLSFLTIMLAVTFGSSFGDKFMYQHAMKAPDEMRELHKQFYAYMKRMKKCGCKTKKVL</sequence>
<evidence type="ECO:0000256" key="1">
    <source>
        <dbReference type="SAM" id="Phobius"/>
    </source>
</evidence>
<dbReference type="EMBL" id="BSCI01000015">
    <property type="protein sequence ID" value="GLG87890.1"/>
    <property type="molecule type" value="Genomic_DNA"/>
</dbReference>
<keyword evidence="1" id="KW-0812">Transmembrane</keyword>
<gene>
    <name evidence="2" type="ORF">comes_24360</name>
</gene>
<comment type="caution">
    <text evidence="2">The sequence shown here is derived from an EMBL/GenBank/DDBJ whole genome shotgun (WGS) entry which is preliminary data.</text>
</comment>
<organism evidence="2 3">
    <name type="scientific">Coprococcus comes</name>
    <dbReference type="NCBI Taxonomy" id="410072"/>
    <lineage>
        <taxon>Bacteria</taxon>
        <taxon>Bacillati</taxon>
        <taxon>Bacillota</taxon>
        <taxon>Clostridia</taxon>
        <taxon>Lachnospirales</taxon>
        <taxon>Lachnospiraceae</taxon>
        <taxon>Coprococcus</taxon>
    </lineage>
</organism>
<dbReference type="AlphaFoldDB" id="A0AA37QDK6"/>
<evidence type="ECO:0000313" key="2">
    <source>
        <dbReference type="EMBL" id="GLG87890.1"/>
    </source>
</evidence>
<reference evidence="2" key="2">
    <citation type="submission" date="2022-11" db="EMBL/GenBank/DDBJ databases">
        <title>Draft genome sequence of Coprococcus comes strain 31264.</title>
        <authorList>
            <person name="Hisatomi A."/>
            <person name="Ohkuma M."/>
            <person name="Sakamoto M."/>
        </authorList>
    </citation>
    <scope>NUCLEOTIDE SEQUENCE</scope>
    <source>
        <strain evidence="2">JCM 31264</strain>
    </source>
</reference>
<reference evidence="2" key="1">
    <citation type="submission" date="2022-09" db="EMBL/GenBank/DDBJ databases">
        <title>Draft genome sequence of Coprococcus comes strain 31264.</title>
        <authorList>
            <person name="Atsushi H."/>
            <person name="Moriya O."/>
            <person name="Mitsuo S."/>
        </authorList>
    </citation>
    <scope>NUCLEOTIDE SEQUENCE</scope>
    <source>
        <strain evidence="2">JCM 31264</strain>
    </source>
</reference>